<dbReference type="EMBL" id="BAAFZP010000001">
    <property type="protein sequence ID" value="GAB1582391.1"/>
    <property type="molecule type" value="Genomic_DNA"/>
</dbReference>
<evidence type="ECO:0000313" key="2">
    <source>
        <dbReference type="EMBL" id="GAB1582391.1"/>
    </source>
</evidence>
<keyword evidence="1" id="KW-1133">Transmembrane helix</keyword>
<gene>
    <name evidence="2" type="ORF">PPNSA23_23340</name>
</gene>
<feature type="transmembrane region" description="Helical" evidence="1">
    <location>
        <begin position="28"/>
        <end position="55"/>
    </location>
</feature>
<keyword evidence="1" id="KW-0812">Transmembrane</keyword>
<keyword evidence="3" id="KW-1185">Reference proteome</keyword>
<feature type="transmembrane region" description="Helical" evidence="1">
    <location>
        <begin position="271"/>
        <end position="296"/>
    </location>
</feature>
<evidence type="ECO:0000256" key="1">
    <source>
        <dbReference type="SAM" id="Phobius"/>
    </source>
</evidence>
<evidence type="ECO:0000313" key="3">
    <source>
        <dbReference type="Proteomes" id="UP001628091"/>
    </source>
</evidence>
<accession>A0ABQ0H0F8</accession>
<sequence>MSNRAIEGNAGADEKAVSLLSRLAGAPLAWLALALLLLCLFLGIPIILPIGPMYWDTYIYFDAAQRIHNGQIPNTDFLAPVGPLAYYIFALGLKLFPNAQPLLLAQWVVLIVAAPLMAIVIGDVASRRRGIAFALLVPFLIFAICPANVQSFHSYPGMDGFGIYNRHATLLLYVLVSALMFVKDGRRLAILCGLAMLALFLIKVTGFLAGGLIGLLALLSGRISWRSVVLAGAIFLAVLLCLELNGHMITAYLDEIALLVRMNEEALLPRFLTVFSTDLDIILAGAVLILTLAWTGRKAIRAGLATGAGIRTLLDSNFVWLGVALLAGIFFETQNTGSQDFTFLWPILLAIFIQSAHEPASRRLAITVLIGFVAIPSVTKILHKTLRAIAVSPTYVAAPVTDMKSLGQISTRRDIMERALLLEKHYRQYGDAYSDLSGKGQLPSWQLYSELDYQMYWVISTDEAVKAIRRFEAANDVHLATIMNLDFTNPFPWLLDRDATRHIQIGADPYRTVPPLDDATRRSIAETDAVLLPHCPLTTGRRALYRIYADALKDRQVVKLNDCWEMLLRPGSKYLLETNTSAR</sequence>
<feature type="transmembrane region" description="Helical" evidence="1">
    <location>
        <begin position="223"/>
        <end position="242"/>
    </location>
</feature>
<proteinExistence type="predicted"/>
<name>A0ABQ0H0F8_9HYPH</name>
<feature type="transmembrane region" description="Helical" evidence="1">
    <location>
        <begin position="188"/>
        <end position="217"/>
    </location>
</feature>
<protein>
    <recommendedName>
        <fullName evidence="4">Glycosyltransferase RgtA/B/C/D-like domain-containing protein</fullName>
    </recommendedName>
</protein>
<evidence type="ECO:0008006" key="4">
    <source>
        <dbReference type="Google" id="ProtNLM"/>
    </source>
</evidence>
<feature type="transmembrane region" description="Helical" evidence="1">
    <location>
        <begin position="131"/>
        <end position="149"/>
    </location>
</feature>
<comment type="caution">
    <text evidence="2">The sequence shown here is derived from an EMBL/GenBank/DDBJ whole genome shotgun (WGS) entry which is preliminary data.</text>
</comment>
<dbReference type="RefSeq" id="WP_407865033.1">
    <property type="nucleotide sequence ID" value="NZ_BAAFZP010000001.1"/>
</dbReference>
<feature type="transmembrane region" description="Helical" evidence="1">
    <location>
        <begin position="161"/>
        <end position="181"/>
    </location>
</feature>
<reference evidence="2 3" key="1">
    <citation type="submission" date="2024-10" db="EMBL/GenBank/DDBJ databases">
        <title>Isolation, draft genome sequencing and identification of Phyllobacterium sp. NSA23, isolated from leaf soil.</title>
        <authorList>
            <person name="Akita H."/>
        </authorList>
    </citation>
    <scope>NUCLEOTIDE SEQUENCE [LARGE SCALE GENOMIC DNA]</scope>
    <source>
        <strain evidence="2 3">NSA23</strain>
    </source>
</reference>
<feature type="transmembrane region" description="Helical" evidence="1">
    <location>
        <begin position="102"/>
        <end position="124"/>
    </location>
</feature>
<organism evidence="2 3">
    <name type="scientific">Phyllobacterium phragmitis</name>
    <dbReference type="NCBI Taxonomy" id="2670329"/>
    <lineage>
        <taxon>Bacteria</taxon>
        <taxon>Pseudomonadati</taxon>
        <taxon>Pseudomonadota</taxon>
        <taxon>Alphaproteobacteria</taxon>
        <taxon>Hyphomicrobiales</taxon>
        <taxon>Phyllobacteriaceae</taxon>
        <taxon>Phyllobacterium</taxon>
    </lineage>
</organism>
<keyword evidence="1" id="KW-0472">Membrane</keyword>
<dbReference type="Proteomes" id="UP001628091">
    <property type="component" value="Unassembled WGS sequence"/>
</dbReference>